<sequence>MRMDATASDSGQNEMEQLVHMEELVQEANVQEHVNEDEDPGQNVQEEELVQEPTNANEEPAQMKDNV</sequence>
<proteinExistence type="predicted"/>
<feature type="region of interest" description="Disordered" evidence="1">
    <location>
        <begin position="1"/>
        <end position="67"/>
    </location>
</feature>
<protein>
    <submittedName>
        <fullName evidence="2">Uncharacterized protein</fullName>
    </submittedName>
</protein>
<gene>
    <name evidence="2" type="ORF">Tco_0651549</name>
</gene>
<reference evidence="2" key="2">
    <citation type="submission" date="2022-01" db="EMBL/GenBank/DDBJ databases">
        <authorList>
            <person name="Yamashiro T."/>
            <person name="Shiraishi A."/>
            <person name="Satake H."/>
            <person name="Nakayama K."/>
        </authorList>
    </citation>
    <scope>NUCLEOTIDE SEQUENCE</scope>
</reference>
<keyword evidence="3" id="KW-1185">Reference proteome</keyword>
<dbReference type="Proteomes" id="UP001151760">
    <property type="component" value="Unassembled WGS sequence"/>
</dbReference>
<evidence type="ECO:0000313" key="2">
    <source>
        <dbReference type="EMBL" id="GJS56765.1"/>
    </source>
</evidence>
<name>A0ABQ4WV89_9ASTR</name>
<reference evidence="2" key="1">
    <citation type="journal article" date="2022" name="Int. J. Mol. Sci.">
        <title>Draft Genome of Tanacetum Coccineum: Genomic Comparison of Closely Related Tanacetum-Family Plants.</title>
        <authorList>
            <person name="Yamashiro T."/>
            <person name="Shiraishi A."/>
            <person name="Nakayama K."/>
            <person name="Satake H."/>
        </authorList>
    </citation>
    <scope>NUCLEOTIDE SEQUENCE</scope>
</reference>
<feature type="compositionally biased region" description="Acidic residues" evidence="1">
    <location>
        <begin position="35"/>
        <end position="50"/>
    </location>
</feature>
<dbReference type="EMBL" id="BQNB010008959">
    <property type="protein sequence ID" value="GJS56765.1"/>
    <property type="molecule type" value="Genomic_DNA"/>
</dbReference>
<organism evidence="2 3">
    <name type="scientific">Tanacetum coccineum</name>
    <dbReference type="NCBI Taxonomy" id="301880"/>
    <lineage>
        <taxon>Eukaryota</taxon>
        <taxon>Viridiplantae</taxon>
        <taxon>Streptophyta</taxon>
        <taxon>Embryophyta</taxon>
        <taxon>Tracheophyta</taxon>
        <taxon>Spermatophyta</taxon>
        <taxon>Magnoliopsida</taxon>
        <taxon>eudicotyledons</taxon>
        <taxon>Gunneridae</taxon>
        <taxon>Pentapetalae</taxon>
        <taxon>asterids</taxon>
        <taxon>campanulids</taxon>
        <taxon>Asterales</taxon>
        <taxon>Asteraceae</taxon>
        <taxon>Asteroideae</taxon>
        <taxon>Anthemideae</taxon>
        <taxon>Anthemidinae</taxon>
        <taxon>Tanacetum</taxon>
    </lineage>
</organism>
<evidence type="ECO:0000313" key="3">
    <source>
        <dbReference type="Proteomes" id="UP001151760"/>
    </source>
</evidence>
<comment type="caution">
    <text evidence="2">The sequence shown here is derived from an EMBL/GenBank/DDBJ whole genome shotgun (WGS) entry which is preliminary data.</text>
</comment>
<accession>A0ABQ4WV89</accession>
<evidence type="ECO:0000256" key="1">
    <source>
        <dbReference type="SAM" id="MobiDB-lite"/>
    </source>
</evidence>